<dbReference type="InterPro" id="IPR055900">
    <property type="entry name" value="DUF7477"/>
</dbReference>
<name>A0A1I0RRI0_9BACT</name>
<sequence length="486" mass="56222">MKRIILPFLLLLSFSAFSQQMRKPTSKTTPVQQPQRVSKSALETQFVCTYGEGGTPDLLCMDMQRSFSSSADASGATKKILSVLGLAPNFVMVPCPNIDNCAAVTLNDGFRYIVYDQDFMQQISNTASNDWTSISILAHEIGHHLQGHTLRRTDNEESRKMELEADRFSGFVLQKLGATLNDSQAAMNALGHPEDDRYSSHPAKWKRLNAIKEGWNDAAGVNNAPTSTPEPERTERIDVASLDVEISDAVSMDYHDVIQSDDFPTLADSWSAGYNYKAAVYDYDHWYVFMRESFGGWQAYRRREEFPKDEISELWDEKNSIITSLDYFDGEWNLTMTSFDDKFIQQRWTTNSEFPKDKIKESWEEDYYITEAAYGDGKWAIIFNKTGNYEPFTNQMYGQYDEFPKDKIKEYWDKDWFITTLKYLNGQWLLVMTEYEDRNSSNYMQRWNKTADFPMDKLIKNDNEDLKLDCVTHGDGAWVTVMSKWR</sequence>
<organism evidence="3 4">
    <name type="scientific">Roseivirga pacifica</name>
    <dbReference type="NCBI Taxonomy" id="1267423"/>
    <lineage>
        <taxon>Bacteria</taxon>
        <taxon>Pseudomonadati</taxon>
        <taxon>Bacteroidota</taxon>
        <taxon>Cytophagia</taxon>
        <taxon>Cytophagales</taxon>
        <taxon>Roseivirgaceae</taxon>
        <taxon>Roseivirga</taxon>
    </lineage>
</organism>
<keyword evidence="1" id="KW-0732">Signal</keyword>
<proteinExistence type="predicted"/>
<dbReference type="AlphaFoldDB" id="A0A1I0RRI0"/>
<accession>A0A1I0RRI0</accession>
<evidence type="ECO:0000256" key="1">
    <source>
        <dbReference type="SAM" id="SignalP"/>
    </source>
</evidence>
<feature type="signal peptide" evidence="1">
    <location>
        <begin position="1"/>
        <end position="18"/>
    </location>
</feature>
<feature type="chain" id="PRO_5011738441" description="DUF7477 domain-containing protein" evidence="1">
    <location>
        <begin position="19"/>
        <end position="486"/>
    </location>
</feature>
<dbReference type="Pfam" id="PF24289">
    <property type="entry name" value="DUF7477"/>
    <property type="match status" value="1"/>
</dbReference>
<evidence type="ECO:0000259" key="2">
    <source>
        <dbReference type="Pfam" id="PF24289"/>
    </source>
</evidence>
<dbReference type="GeneID" id="99988672"/>
<evidence type="ECO:0000313" key="3">
    <source>
        <dbReference type="EMBL" id="SEW43945.1"/>
    </source>
</evidence>
<keyword evidence="4" id="KW-1185">Reference proteome</keyword>
<dbReference type="EMBL" id="FOIR01000006">
    <property type="protein sequence ID" value="SEW43945.1"/>
    <property type="molecule type" value="Genomic_DNA"/>
</dbReference>
<feature type="domain" description="DUF7477" evidence="2">
    <location>
        <begin position="286"/>
        <end position="474"/>
    </location>
</feature>
<protein>
    <recommendedName>
        <fullName evidence="2">DUF7477 domain-containing protein</fullName>
    </recommendedName>
</protein>
<dbReference type="STRING" id="1267423.SAMN05216290_4007"/>
<dbReference type="RefSeq" id="WP_090261207.1">
    <property type="nucleotide sequence ID" value="NZ_FOIR01000006.1"/>
</dbReference>
<dbReference type="OrthoDB" id="1173761at2"/>
<reference evidence="4" key="1">
    <citation type="submission" date="2016-10" db="EMBL/GenBank/DDBJ databases">
        <authorList>
            <person name="Varghese N."/>
            <person name="Submissions S."/>
        </authorList>
    </citation>
    <scope>NUCLEOTIDE SEQUENCE [LARGE SCALE GENOMIC DNA]</scope>
    <source>
        <strain evidence="4">CGMCC 1.12402</strain>
    </source>
</reference>
<evidence type="ECO:0000313" key="4">
    <source>
        <dbReference type="Proteomes" id="UP000199437"/>
    </source>
</evidence>
<gene>
    <name evidence="3" type="ORF">SAMN05216290_4007</name>
</gene>
<dbReference type="Proteomes" id="UP000199437">
    <property type="component" value="Unassembled WGS sequence"/>
</dbReference>